<evidence type="ECO:0000313" key="3">
    <source>
        <dbReference type="EMBL" id="MDH6180315.1"/>
    </source>
</evidence>
<name>A0ABT6KJY5_9MICO</name>
<feature type="transmembrane region" description="Helical" evidence="2">
    <location>
        <begin position="104"/>
        <end position="125"/>
    </location>
</feature>
<keyword evidence="2" id="KW-1133">Transmembrane helix</keyword>
<gene>
    <name evidence="3" type="ORF">M2152_000497</name>
</gene>
<evidence type="ECO:0008006" key="5">
    <source>
        <dbReference type="Google" id="ProtNLM"/>
    </source>
</evidence>
<evidence type="ECO:0000256" key="1">
    <source>
        <dbReference type="SAM" id="MobiDB-lite"/>
    </source>
</evidence>
<sequence length="130" mass="13442">MRSFSTPRLTGRSVTPMAETTSQKDRLTEKLAAGVPDRSVKLAYGEKQTVDGAEIIPVAFVTYGFGGGEDLEQLGSGGGGGGVAIPLGAYVRGPSGLRFQPNQIAVLAAAIPLVSTIAWGISLIVKAARR</sequence>
<reference evidence="3 4" key="1">
    <citation type="submission" date="2023-04" db="EMBL/GenBank/DDBJ databases">
        <title>Genome Encyclopedia of Bacteria and Archaea VI: Functional Genomics of Type Strains.</title>
        <authorList>
            <person name="Whitman W."/>
        </authorList>
    </citation>
    <scope>NUCLEOTIDE SEQUENCE [LARGE SCALE GENOMIC DNA]</scope>
    <source>
        <strain evidence="3 4">SG_E_30_P1</strain>
    </source>
</reference>
<organism evidence="3 4">
    <name type="scientific">Antiquaquibacter oligotrophicus</name>
    <dbReference type="NCBI Taxonomy" id="2880260"/>
    <lineage>
        <taxon>Bacteria</taxon>
        <taxon>Bacillati</taxon>
        <taxon>Actinomycetota</taxon>
        <taxon>Actinomycetes</taxon>
        <taxon>Micrococcales</taxon>
        <taxon>Microbacteriaceae</taxon>
        <taxon>Antiquaquibacter</taxon>
    </lineage>
</organism>
<proteinExistence type="predicted"/>
<protein>
    <recommendedName>
        <fullName evidence="5">Sporulation protein YtfJ (Spore_YtfJ)</fullName>
    </recommendedName>
</protein>
<dbReference type="Proteomes" id="UP001160142">
    <property type="component" value="Unassembled WGS sequence"/>
</dbReference>
<keyword evidence="4" id="KW-1185">Reference proteome</keyword>
<evidence type="ECO:0000256" key="2">
    <source>
        <dbReference type="SAM" id="Phobius"/>
    </source>
</evidence>
<keyword evidence="2" id="KW-0812">Transmembrane</keyword>
<evidence type="ECO:0000313" key="4">
    <source>
        <dbReference type="Proteomes" id="UP001160142"/>
    </source>
</evidence>
<keyword evidence="2" id="KW-0472">Membrane</keyword>
<accession>A0ABT6KJY5</accession>
<comment type="caution">
    <text evidence="3">The sequence shown here is derived from an EMBL/GenBank/DDBJ whole genome shotgun (WGS) entry which is preliminary data.</text>
</comment>
<feature type="region of interest" description="Disordered" evidence="1">
    <location>
        <begin position="1"/>
        <end position="28"/>
    </location>
</feature>
<dbReference type="EMBL" id="JARXVQ010000001">
    <property type="protein sequence ID" value="MDH6180315.1"/>
    <property type="molecule type" value="Genomic_DNA"/>
</dbReference>